<gene>
    <name evidence="1" type="ORF">B2M20_17585</name>
</gene>
<evidence type="ECO:0000313" key="1">
    <source>
        <dbReference type="EMBL" id="OPH81459.1"/>
    </source>
</evidence>
<proteinExistence type="predicted"/>
<protein>
    <submittedName>
        <fullName evidence="1">Uncharacterized protein</fullName>
    </submittedName>
</protein>
<name>A0A1V4HUC3_NITVU</name>
<sequence length="85" mass="9236">MSKKVIAEQEIELYDAIGRAIANLHAALAKIDAAWVIVTAERPDPSVGAFAALDAAEQILGVAREDLARARTALTAYTEERTEQW</sequence>
<accession>A0A1V4HUC3</accession>
<comment type="caution">
    <text evidence="1">The sequence shown here is derived from an EMBL/GenBank/DDBJ whole genome shotgun (WGS) entry which is preliminary data.</text>
</comment>
<dbReference type="EMBL" id="MWPQ01000063">
    <property type="protein sequence ID" value="OPH81459.1"/>
    <property type="molecule type" value="Genomic_DNA"/>
</dbReference>
<dbReference type="Proteomes" id="UP000189940">
    <property type="component" value="Unassembled WGS sequence"/>
</dbReference>
<keyword evidence="2" id="KW-1185">Reference proteome</keyword>
<reference evidence="1 2" key="1">
    <citation type="submission" date="2017-02" db="EMBL/GenBank/DDBJ databases">
        <title>Genome sequence of the nitrite-oxidizing bacterium Nitrobacter vulgaris strain Ab1.</title>
        <authorList>
            <person name="Mellbye B.L."/>
            <person name="Davis E.W."/>
            <person name="Spieck E."/>
            <person name="Chang J.H."/>
            <person name="Bottomley P.J."/>
            <person name="Sayavedra-Soto L.A."/>
        </authorList>
    </citation>
    <scope>NUCLEOTIDE SEQUENCE [LARGE SCALE GENOMIC DNA]</scope>
    <source>
        <strain evidence="1 2">Ab1</strain>
    </source>
</reference>
<evidence type="ECO:0000313" key="2">
    <source>
        <dbReference type="Proteomes" id="UP000189940"/>
    </source>
</evidence>
<dbReference type="RefSeq" id="WP_079448324.1">
    <property type="nucleotide sequence ID" value="NZ_MWPQ01000063.1"/>
</dbReference>
<organism evidence="1 2">
    <name type="scientific">Nitrobacter vulgaris</name>
    <dbReference type="NCBI Taxonomy" id="29421"/>
    <lineage>
        <taxon>Bacteria</taxon>
        <taxon>Pseudomonadati</taxon>
        <taxon>Pseudomonadota</taxon>
        <taxon>Alphaproteobacteria</taxon>
        <taxon>Hyphomicrobiales</taxon>
        <taxon>Nitrobacteraceae</taxon>
        <taxon>Nitrobacter</taxon>
    </lineage>
</organism>
<dbReference type="OrthoDB" id="8421675at2"/>
<dbReference type="AlphaFoldDB" id="A0A1V4HUC3"/>